<dbReference type="EMBL" id="JBHRTP010000001">
    <property type="protein sequence ID" value="MFC3106391.1"/>
    <property type="molecule type" value="Genomic_DNA"/>
</dbReference>
<dbReference type="RefSeq" id="WP_390330464.1">
    <property type="nucleotide sequence ID" value="NZ_JBHRTP010000001.1"/>
</dbReference>
<dbReference type="Proteomes" id="UP001595530">
    <property type="component" value="Unassembled WGS sequence"/>
</dbReference>
<sequence length="100" mass="11033">SCFPEKWTTEYESRVNNVPLERIGNGGLSELKVTGRVSLIDGARLLCNGVAASPDFGNHFPVLPNRADCSMALRLLEEKTIREGHLIVTFSVSSHYEVKS</sequence>
<feature type="non-terminal residue" evidence="1">
    <location>
        <position position="1"/>
    </location>
</feature>
<proteinExistence type="predicted"/>
<evidence type="ECO:0000313" key="1">
    <source>
        <dbReference type="EMBL" id="MFC3106391.1"/>
    </source>
</evidence>
<name>A0ABV7EWS2_9BURK</name>
<keyword evidence="2" id="KW-1185">Reference proteome</keyword>
<accession>A0ABV7EWS2</accession>
<organism evidence="1 2">
    <name type="scientific">Undibacterium arcticum</name>
    <dbReference type="NCBI Taxonomy" id="1762892"/>
    <lineage>
        <taxon>Bacteria</taxon>
        <taxon>Pseudomonadati</taxon>
        <taxon>Pseudomonadota</taxon>
        <taxon>Betaproteobacteria</taxon>
        <taxon>Burkholderiales</taxon>
        <taxon>Oxalobacteraceae</taxon>
        <taxon>Undibacterium</taxon>
    </lineage>
</organism>
<evidence type="ECO:0000313" key="2">
    <source>
        <dbReference type="Proteomes" id="UP001595530"/>
    </source>
</evidence>
<comment type="caution">
    <text evidence="1">The sequence shown here is derived from an EMBL/GenBank/DDBJ whole genome shotgun (WGS) entry which is preliminary data.</text>
</comment>
<reference evidence="2" key="1">
    <citation type="journal article" date="2019" name="Int. J. Syst. Evol. Microbiol.">
        <title>The Global Catalogue of Microorganisms (GCM) 10K type strain sequencing project: providing services to taxonomists for standard genome sequencing and annotation.</title>
        <authorList>
            <consortium name="The Broad Institute Genomics Platform"/>
            <consortium name="The Broad Institute Genome Sequencing Center for Infectious Disease"/>
            <person name="Wu L."/>
            <person name="Ma J."/>
        </authorList>
    </citation>
    <scope>NUCLEOTIDE SEQUENCE [LARGE SCALE GENOMIC DNA]</scope>
    <source>
        <strain evidence="2">KCTC 42986</strain>
    </source>
</reference>
<gene>
    <name evidence="1" type="ORF">ACFOFO_00160</name>
</gene>
<protein>
    <submittedName>
        <fullName evidence="1">Uncharacterized protein</fullName>
    </submittedName>
</protein>